<dbReference type="PANTHER" id="PTHR25465:SF14">
    <property type="entry name" value="E3 UBIQUITIN-PROTEIN LIGASE TRIM65"/>
    <property type="match status" value="1"/>
</dbReference>
<dbReference type="InterPro" id="IPR043136">
    <property type="entry name" value="B30.2/SPRY_sf"/>
</dbReference>
<dbReference type="PANTHER" id="PTHR25465">
    <property type="entry name" value="B-BOX DOMAIN CONTAINING"/>
    <property type="match status" value="1"/>
</dbReference>
<dbReference type="Ensembl" id="ENSCPGT00000015945.1">
    <property type="protein sequence ID" value="ENSCPGP00000014545.1"/>
    <property type="gene ID" value="ENSCPGG00000010292.1"/>
</dbReference>
<feature type="region of interest" description="Disordered" evidence="4">
    <location>
        <begin position="135"/>
        <end position="157"/>
    </location>
</feature>
<reference evidence="6" key="1">
    <citation type="submission" date="2025-08" db="UniProtKB">
        <authorList>
            <consortium name="Ensembl"/>
        </authorList>
    </citation>
    <scope>IDENTIFICATION</scope>
</reference>
<dbReference type="PROSITE" id="PS50188">
    <property type="entry name" value="B302_SPRY"/>
    <property type="match status" value="1"/>
</dbReference>
<dbReference type="Proteomes" id="UP000694419">
    <property type="component" value="Unplaced"/>
</dbReference>
<proteinExistence type="predicted"/>
<accession>A0A8C3JY04</accession>
<dbReference type="SUPFAM" id="SSF49899">
    <property type="entry name" value="Concanavalin A-like lectins/glucanases"/>
    <property type="match status" value="1"/>
</dbReference>
<sequence length="299" mass="33601">MFWGCPCHPPWRSGVCGRVLELQTLPRPVHGCLCVHPQEFPLLPSLESPEVLVPTEFSAANIVKPIAEILTDVSRLLLEDLPGSVASEAPDPVGQGLVQPKEPAVKVVAPLPVCQLRDKLLKDHRNLTFDPKTANKHLKLSRSNRKAKHSPGAICGQPEQGPRFKPWQVLCTQGYGHGHHYWEVEVSSHSVVLGVTYRSLPWEQQQGQKFNIGLNGGSWGLQVLEDCYLAWHKGQKEKIQERLYKNLGVSLDYGKGVLSFYGLGERMQLIYSFHNVFTEPLYPVFWLCEGRTVVLCQRE</sequence>
<feature type="domain" description="B30.2/SPRY" evidence="5">
    <location>
        <begin position="107"/>
        <end position="299"/>
    </location>
</feature>
<dbReference type="AlphaFoldDB" id="A0A8C3JY04"/>
<feature type="compositionally biased region" description="Basic residues" evidence="4">
    <location>
        <begin position="135"/>
        <end position="149"/>
    </location>
</feature>
<protein>
    <recommendedName>
        <fullName evidence="5">B30.2/SPRY domain-containing protein</fullName>
    </recommendedName>
</protein>
<dbReference type="InterPro" id="IPR003877">
    <property type="entry name" value="SPRY_dom"/>
</dbReference>
<name>A0A8C3JY04_9CHAR</name>
<dbReference type="PRINTS" id="PR01407">
    <property type="entry name" value="BUTYPHLNCDUF"/>
</dbReference>
<dbReference type="Gene3D" id="2.60.120.920">
    <property type="match status" value="1"/>
</dbReference>
<keyword evidence="2" id="KW-0863">Zinc-finger</keyword>
<reference evidence="6" key="2">
    <citation type="submission" date="2025-09" db="UniProtKB">
        <authorList>
            <consortium name="Ensembl"/>
        </authorList>
    </citation>
    <scope>IDENTIFICATION</scope>
</reference>
<evidence type="ECO:0000259" key="5">
    <source>
        <dbReference type="PROSITE" id="PS50188"/>
    </source>
</evidence>
<evidence type="ECO:0000256" key="2">
    <source>
        <dbReference type="ARBA" id="ARBA00022771"/>
    </source>
</evidence>
<keyword evidence="3" id="KW-0862">Zinc</keyword>
<dbReference type="SMART" id="SM00449">
    <property type="entry name" value="SPRY"/>
    <property type="match status" value="1"/>
</dbReference>
<dbReference type="InterPro" id="IPR051051">
    <property type="entry name" value="E3_ubiq-ligase_TRIM/RNF"/>
</dbReference>
<dbReference type="InterPro" id="IPR003879">
    <property type="entry name" value="Butyrophylin_SPRY"/>
</dbReference>
<dbReference type="InterPro" id="IPR001870">
    <property type="entry name" value="B30.2/SPRY"/>
</dbReference>
<dbReference type="InterPro" id="IPR013320">
    <property type="entry name" value="ConA-like_dom_sf"/>
</dbReference>
<evidence type="ECO:0000313" key="7">
    <source>
        <dbReference type="Proteomes" id="UP000694419"/>
    </source>
</evidence>
<dbReference type="Pfam" id="PF00622">
    <property type="entry name" value="SPRY"/>
    <property type="match status" value="1"/>
</dbReference>
<evidence type="ECO:0000256" key="1">
    <source>
        <dbReference type="ARBA" id="ARBA00022723"/>
    </source>
</evidence>
<evidence type="ECO:0000313" key="6">
    <source>
        <dbReference type="Ensembl" id="ENSCPGP00000014545.1"/>
    </source>
</evidence>
<evidence type="ECO:0000256" key="4">
    <source>
        <dbReference type="SAM" id="MobiDB-lite"/>
    </source>
</evidence>
<evidence type="ECO:0000256" key="3">
    <source>
        <dbReference type="ARBA" id="ARBA00022833"/>
    </source>
</evidence>
<dbReference type="GO" id="GO:0008270">
    <property type="term" value="F:zinc ion binding"/>
    <property type="evidence" value="ECO:0007669"/>
    <property type="project" value="UniProtKB-KW"/>
</dbReference>
<organism evidence="6 7">
    <name type="scientific">Calidris pygmaea</name>
    <name type="common">Spoon-billed sandpiper</name>
    <dbReference type="NCBI Taxonomy" id="425635"/>
    <lineage>
        <taxon>Eukaryota</taxon>
        <taxon>Metazoa</taxon>
        <taxon>Chordata</taxon>
        <taxon>Craniata</taxon>
        <taxon>Vertebrata</taxon>
        <taxon>Euteleostomi</taxon>
        <taxon>Archelosauria</taxon>
        <taxon>Archosauria</taxon>
        <taxon>Dinosauria</taxon>
        <taxon>Saurischia</taxon>
        <taxon>Theropoda</taxon>
        <taxon>Coelurosauria</taxon>
        <taxon>Aves</taxon>
        <taxon>Neognathae</taxon>
        <taxon>Neoaves</taxon>
        <taxon>Charadriiformes</taxon>
        <taxon>Scolopacidae</taxon>
        <taxon>Calidris</taxon>
    </lineage>
</organism>
<keyword evidence="7" id="KW-1185">Reference proteome</keyword>
<keyword evidence="1" id="KW-0479">Metal-binding</keyword>